<dbReference type="AlphaFoldDB" id="A0A402AZI8"/>
<dbReference type="OrthoDB" id="9760715at2"/>
<evidence type="ECO:0000313" key="3">
    <source>
        <dbReference type="Proteomes" id="UP000287188"/>
    </source>
</evidence>
<dbReference type="Proteomes" id="UP000287188">
    <property type="component" value="Unassembled WGS sequence"/>
</dbReference>
<dbReference type="Gene3D" id="3.40.50.300">
    <property type="entry name" value="P-loop containing nucleotide triphosphate hydrolases"/>
    <property type="match status" value="1"/>
</dbReference>
<reference evidence="3" key="1">
    <citation type="submission" date="2018-12" db="EMBL/GenBank/DDBJ databases">
        <title>Tengunoibacter tsumagoiensis gen. nov., sp. nov., Dictyobacter kobayashii sp. nov., D. alpinus sp. nov., and D. joshuensis sp. nov. and description of Dictyobacteraceae fam. nov. within the order Ktedonobacterales isolated from Tengu-no-mugimeshi.</title>
        <authorList>
            <person name="Wang C.M."/>
            <person name="Zheng Y."/>
            <person name="Sakai Y."/>
            <person name="Toyoda A."/>
            <person name="Minakuchi Y."/>
            <person name="Abe K."/>
            <person name="Yokota A."/>
            <person name="Yabe S."/>
        </authorList>
    </citation>
    <scope>NUCLEOTIDE SEQUENCE [LARGE SCALE GENOMIC DNA]</scope>
    <source>
        <strain evidence="3">Uno11</strain>
    </source>
</reference>
<dbReference type="EMBL" id="BIFS01000002">
    <property type="protein sequence ID" value="GCE24512.1"/>
    <property type="molecule type" value="Genomic_DNA"/>
</dbReference>
<organism evidence="2 3">
    <name type="scientific">Dictyobacter kobayashii</name>
    <dbReference type="NCBI Taxonomy" id="2014872"/>
    <lineage>
        <taxon>Bacteria</taxon>
        <taxon>Bacillati</taxon>
        <taxon>Chloroflexota</taxon>
        <taxon>Ktedonobacteria</taxon>
        <taxon>Ktedonobacterales</taxon>
        <taxon>Dictyobacteraceae</taxon>
        <taxon>Dictyobacter</taxon>
    </lineage>
</organism>
<evidence type="ECO:0000313" key="2">
    <source>
        <dbReference type="EMBL" id="GCE24512.1"/>
    </source>
</evidence>
<comment type="caution">
    <text evidence="2">The sequence shown here is derived from an EMBL/GenBank/DDBJ whole genome shotgun (WGS) entry which is preliminary data.</text>
</comment>
<sequence>MLYIDQNQERSTARRLEWVLQQAGVKSWTLPNTVKPEDRQQRIIEAMSMASEGGAPVSVAIVPYSRVNEGINLQSVVDTIIWVEMALNLFMLEQASRRAWRLGKREEVRIYYLAYAGTVGHQKMRKLGAQSGPLLHSPENQPEEPSLKKPALTRPRLPASPQLLRQNSSLTRMHPPHRSSPYSATMMPAN</sequence>
<dbReference type="SUPFAM" id="SSF52540">
    <property type="entry name" value="P-loop containing nucleoside triphosphate hydrolases"/>
    <property type="match status" value="1"/>
</dbReference>
<proteinExistence type="predicted"/>
<dbReference type="RefSeq" id="WP_126557694.1">
    <property type="nucleotide sequence ID" value="NZ_BIFS01000002.1"/>
</dbReference>
<feature type="region of interest" description="Disordered" evidence="1">
    <location>
        <begin position="130"/>
        <end position="190"/>
    </location>
</feature>
<protein>
    <recommendedName>
        <fullName evidence="4">Helicase C-terminal domain-containing protein</fullName>
    </recommendedName>
</protein>
<evidence type="ECO:0000256" key="1">
    <source>
        <dbReference type="SAM" id="MobiDB-lite"/>
    </source>
</evidence>
<dbReference type="InterPro" id="IPR027417">
    <property type="entry name" value="P-loop_NTPase"/>
</dbReference>
<accession>A0A402AZI8</accession>
<keyword evidence="3" id="KW-1185">Reference proteome</keyword>
<gene>
    <name evidence="2" type="ORF">KDK_83120</name>
</gene>
<evidence type="ECO:0008006" key="4">
    <source>
        <dbReference type="Google" id="ProtNLM"/>
    </source>
</evidence>
<name>A0A402AZI8_9CHLR</name>